<name>A8ZWY9_DESOH</name>
<dbReference type="NCBIfam" id="TIGR02532">
    <property type="entry name" value="IV_pilin_GFxxxE"/>
    <property type="match status" value="1"/>
</dbReference>
<evidence type="ECO:0000313" key="3">
    <source>
        <dbReference type="Proteomes" id="UP000008561"/>
    </source>
</evidence>
<dbReference type="Proteomes" id="UP000008561">
    <property type="component" value="Chromosome"/>
</dbReference>
<dbReference type="OrthoDB" id="5419498at2"/>
<dbReference type="EMBL" id="CP000859">
    <property type="protein sequence ID" value="ABW66845.1"/>
    <property type="molecule type" value="Genomic_DNA"/>
</dbReference>
<evidence type="ECO:0008006" key="4">
    <source>
        <dbReference type="Google" id="ProtNLM"/>
    </source>
</evidence>
<keyword evidence="1" id="KW-0472">Membrane</keyword>
<dbReference type="eggNOG" id="COG4795">
    <property type="taxonomic scope" value="Bacteria"/>
</dbReference>
<dbReference type="KEGG" id="dol:Dole_1035"/>
<accession>A8ZWY9</accession>
<keyword evidence="3" id="KW-1185">Reference proteome</keyword>
<feature type="transmembrane region" description="Helical" evidence="1">
    <location>
        <begin position="12"/>
        <end position="39"/>
    </location>
</feature>
<keyword evidence="1" id="KW-1133">Transmembrane helix</keyword>
<dbReference type="InterPro" id="IPR012902">
    <property type="entry name" value="N_methyl_site"/>
</dbReference>
<protein>
    <recommendedName>
        <fullName evidence="4">Type II secretion system protein J</fullName>
    </recommendedName>
</protein>
<dbReference type="Pfam" id="PF07963">
    <property type="entry name" value="N_methyl"/>
    <property type="match status" value="1"/>
</dbReference>
<dbReference type="HOGENOM" id="CLU_1141118_0_0_7"/>
<keyword evidence="1" id="KW-0812">Transmembrane</keyword>
<dbReference type="InterPro" id="IPR045584">
    <property type="entry name" value="Pilin-like"/>
</dbReference>
<organism evidence="2 3">
    <name type="scientific">Desulfosudis oleivorans (strain DSM 6200 / JCM 39069 / Hxd3)</name>
    <name type="common">Desulfococcus oleovorans</name>
    <dbReference type="NCBI Taxonomy" id="96561"/>
    <lineage>
        <taxon>Bacteria</taxon>
        <taxon>Pseudomonadati</taxon>
        <taxon>Thermodesulfobacteriota</taxon>
        <taxon>Desulfobacteria</taxon>
        <taxon>Desulfobacterales</taxon>
        <taxon>Desulfosudaceae</taxon>
        <taxon>Desulfosudis</taxon>
    </lineage>
</organism>
<proteinExistence type="predicted"/>
<gene>
    <name evidence="2" type="ordered locus">Dole_1035</name>
</gene>
<dbReference type="AlphaFoldDB" id="A8ZWY9"/>
<dbReference type="SUPFAM" id="SSF54523">
    <property type="entry name" value="Pili subunits"/>
    <property type="match status" value="1"/>
</dbReference>
<evidence type="ECO:0000256" key="1">
    <source>
        <dbReference type="SAM" id="Phobius"/>
    </source>
</evidence>
<evidence type="ECO:0000313" key="2">
    <source>
        <dbReference type="EMBL" id="ABW66845.1"/>
    </source>
</evidence>
<sequence>MTGFPPNRRSGRLFLVATQGAGGFTLFELLVAIAVFALLTTAMYGGLNSLLGNAESLSRSAVAYDSARSCLDRMARDLRSVYVAVPPAYETPGFDTDPDPYRFVANGIGQDVRMRFVAFSHVPLDRGLTAEAGRIVYYLYTPEGRDTRVLMRNDRVLQYDADTEEGQDPIVCENIASLDLLFYDGNGREYDRWDSDSSEFDYATPRAVGIQLVLDADGRRYPFETIVDLPVYREPVE</sequence>
<reference evidence="2 3" key="1">
    <citation type="submission" date="2007-10" db="EMBL/GenBank/DDBJ databases">
        <title>Complete sequence of Desulfococcus oleovorans Hxd3.</title>
        <authorList>
            <consortium name="US DOE Joint Genome Institute"/>
            <person name="Copeland A."/>
            <person name="Lucas S."/>
            <person name="Lapidus A."/>
            <person name="Barry K."/>
            <person name="Glavina del Rio T."/>
            <person name="Dalin E."/>
            <person name="Tice H."/>
            <person name="Pitluck S."/>
            <person name="Kiss H."/>
            <person name="Brettin T."/>
            <person name="Bruce D."/>
            <person name="Detter J.C."/>
            <person name="Han C."/>
            <person name="Schmutz J."/>
            <person name="Larimer F."/>
            <person name="Land M."/>
            <person name="Hauser L."/>
            <person name="Kyrpides N."/>
            <person name="Kim E."/>
            <person name="Wawrik B."/>
            <person name="Richardson P."/>
        </authorList>
    </citation>
    <scope>NUCLEOTIDE SEQUENCE [LARGE SCALE GENOMIC DNA]</scope>
    <source>
        <strain evidence="3">DSM 6200 / JCM 39069 / Hxd3</strain>
    </source>
</reference>
<dbReference type="STRING" id="96561.Dole_1035"/>